<dbReference type="KEGG" id="theu:HPC62_20500"/>
<dbReference type="EMBL" id="CP053661">
    <property type="protein sequence ID" value="QKD84241.1"/>
    <property type="molecule type" value="Genomic_DNA"/>
</dbReference>
<sequence length="245" mass="27271">MQTTLALPDAEQQAKVVETLDDLPEPESIDDLSGLFSSGTPIVTTLSPILQEQWFISTVNPAAPLIKMPGLWLKPGFRLVSYLYRSAEGSGVGVVWAVPEEFGTTAQLEKAVKEKHNIAQVPRPEGALGHVMEAIEGDRSAASFVLASILRRELQELGVLGDRRNWAYHHLIEGIPAKYNWQWRTEIPKDLSPKVRLYPDGHAAVELFSCRISGTKTLYRHLDRYPPDSYKPDSLDKMLAVEQVG</sequence>
<gene>
    <name evidence="1" type="ORF">HPC62_20500</name>
</gene>
<proteinExistence type="predicted"/>
<organism evidence="1 2">
    <name type="scientific">Thermoleptolyngbya sichuanensis A183</name>
    <dbReference type="NCBI Taxonomy" id="2737172"/>
    <lineage>
        <taxon>Bacteria</taxon>
        <taxon>Bacillati</taxon>
        <taxon>Cyanobacteriota</taxon>
        <taxon>Cyanophyceae</taxon>
        <taxon>Oculatellales</taxon>
        <taxon>Oculatellaceae</taxon>
        <taxon>Thermoleptolyngbya</taxon>
        <taxon>Thermoleptolyngbya sichuanensis</taxon>
    </lineage>
</organism>
<dbReference type="RefSeq" id="WP_172358287.1">
    <property type="nucleotide sequence ID" value="NZ_CP053661.1"/>
</dbReference>
<evidence type="ECO:0000313" key="2">
    <source>
        <dbReference type="Proteomes" id="UP000505210"/>
    </source>
</evidence>
<dbReference type="Proteomes" id="UP000505210">
    <property type="component" value="Chromosome"/>
</dbReference>
<reference evidence="1 2" key="1">
    <citation type="submission" date="2020-05" db="EMBL/GenBank/DDBJ databases">
        <title>Complete genome sequence of of a novel Thermoleptolyngbya strain isolated from hot springs of Ganzi, Sichuan China.</title>
        <authorList>
            <person name="Tang J."/>
            <person name="Daroch M."/>
            <person name="Li L."/>
            <person name="Waleron K."/>
            <person name="Waleron M."/>
            <person name="Waleron M."/>
        </authorList>
    </citation>
    <scope>NUCLEOTIDE SEQUENCE [LARGE SCALE GENOMIC DNA]</scope>
    <source>
        <strain evidence="1 2">PKUAC-SCTA183</strain>
    </source>
</reference>
<dbReference type="AlphaFoldDB" id="A0A6M8BKT1"/>
<protein>
    <submittedName>
        <fullName evidence="1">Uncharacterized protein</fullName>
    </submittedName>
</protein>
<evidence type="ECO:0000313" key="1">
    <source>
        <dbReference type="EMBL" id="QKD84241.1"/>
    </source>
</evidence>
<keyword evidence="2" id="KW-1185">Reference proteome</keyword>
<name>A0A6M8BKT1_9CYAN</name>
<accession>A0A6M8BKT1</accession>